<reference evidence="1" key="1">
    <citation type="journal article" date="2023" name="G3 (Bethesda)">
        <title>A reference genome for the long-term kleptoplast-retaining sea slug Elysia crispata morphotype clarki.</title>
        <authorList>
            <person name="Eastman K.E."/>
            <person name="Pendleton A.L."/>
            <person name="Shaikh M.A."/>
            <person name="Suttiyut T."/>
            <person name="Ogas R."/>
            <person name="Tomko P."/>
            <person name="Gavelis G."/>
            <person name="Widhalm J.R."/>
            <person name="Wisecaver J.H."/>
        </authorList>
    </citation>
    <scope>NUCLEOTIDE SEQUENCE</scope>
    <source>
        <strain evidence="1">ECLA1</strain>
    </source>
</reference>
<gene>
    <name evidence="1" type="ORF">RRG08_014639</name>
</gene>
<proteinExistence type="predicted"/>
<keyword evidence="2" id="KW-1185">Reference proteome</keyword>
<organism evidence="1 2">
    <name type="scientific">Elysia crispata</name>
    <name type="common">lettuce slug</name>
    <dbReference type="NCBI Taxonomy" id="231223"/>
    <lineage>
        <taxon>Eukaryota</taxon>
        <taxon>Metazoa</taxon>
        <taxon>Spiralia</taxon>
        <taxon>Lophotrochozoa</taxon>
        <taxon>Mollusca</taxon>
        <taxon>Gastropoda</taxon>
        <taxon>Heterobranchia</taxon>
        <taxon>Euthyneura</taxon>
        <taxon>Panpulmonata</taxon>
        <taxon>Sacoglossa</taxon>
        <taxon>Placobranchoidea</taxon>
        <taxon>Plakobranchidae</taxon>
        <taxon>Elysia</taxon>
    </lineage>
</organism>
<dbReference type="AlphaFoldDB" id="A0AAE1CYU8"/>
<dbReference type="EMBL" id="JAWDGP010006162">
    <property type="protein sequence ID" value="KAK3746165.1"/>
    <property type="molecule type" value="Genomic_DNA"/>
</dbReference>
<accession>A0AAE1CYU8</accession>
<sequence length="97" mass="11149">MDFYRLQTVELIQLSCCRQWQNKPLHPLAVMVRWTVIQVGAYFLWSSELMKMGGGRWEKSVRKYLGTVGAADQVNMSAQCQVSVRDMSGNMSARCRE</sequence>
<dbReference type="Proteomes" id="UP001283361">
    <property type="component" value="Unassembled WGS sequence"/>
</dbReference>
<evidence type="ECO:0000313" key="1">
    <source>
        <dbReference type="EMBL" id="KAK3746165.1"/>
    </source>
</evidence>
<comment type="caution">
    <text evidence="1">The sequence shown here is derived from an EMBL/GenBank/DDBJ whole genome shotgun (WGS) entry which is preliminary data.</text>
</comment>
<evidence type="ECO:0000313" key="2">
    <source>
        <dbReference type="Proteomes" id="UP001283361"/>
    </source>
</evidence>
<protein>
    <submittedName>
        <fullName evidence="1">Uncharacterized protein</fullName>
    </submittedName>
</protein>
<name>A0AAE1CYU8_9GAST</name>